<dbReference type="PROSITE" id="PS00687">
    <property type="entry name" value="ALDEHYDE_DEHYDR_GLU"/>
    <property type="match status" value="1"/>
</dbReference>
<dbReference type="Proteomes" id="UP000568839">
    <property type="component" value="Unassembled WGS sequence"/>
</dbReference>
<gene>
    <name evidence="7" type="ORF">HNR44_003306</name>
</gene>
<accession>A0A841PRA0</accession>
<evidence type="ECO:0000256" key="2">
    <source>
        <dbReference type="ARBA" id="ARBA00023002"/>
    </source>
</evidence>
<evidence type="ECO:0000256" key="5">
    <source>
        <dbReference type="RuleBase" id="RU003345"/>
    </source>
</evidence>
<proteinExistence type="inferred from homology"/>
<dbReference type="Gene3D" id="3.40.605.10">
    <property type="entry name" value="Aldehyde Dehydrogenase, Chain A, domain 1"/>
    <property type="match status" value="1"/>
</dbReference>
<keyword evidence="8" id="KW-1185">Reference proteome</keyword>
<dbReference type="InterPro" id="IPR016162">
    <property type="entry name" value="Ald_DH_N"/>
</dbReference>
<dbReference type="NCBIfam" id="TIGR02299">
    <property type="entry name" value="HpaE"/>
    <property type="match status" value="1"/>
</dbReference>
<dbReference type="Pfam" id="PF00171">
    <property type="entry name" value="Aldedh"/>
    <property type="match status" value="1"/>
</dbReference>
<reference evidence="7 8" key="1">
    <citation type="submission" date="2020-08" db="EMBL/GenBank/DDBJ databases">
        <title>Genomic Encyclopedia of Type Strains, Phase IV (KMG-IV): sequencing the most valuable type-strain genomes for metagenomic binning, comparative biology and taxonomic classification.</title>
        <authorList>
            <person name="Goeker M."/>
        </authorList>
    </citation>
    <scope>NUCLEOTIDE SEQUENCE [LARGE SCALE GENOMIC DNA]</scope>
    <source>
        <strain evidence="7 8">DSM 21769</strain>
    </source>
</reference>
<dbReference type="PANTHER" id="PTHR43720">
    <property type="entry name" value="2-AMINOMUCONIC SEMIALDEHYDE DEHYDROGENASE"/>
    <property type="match status" value="1"/>
</dbReference>
<keyword evidence="3" id="KW-0520">NAD</keyword>
<dbReference type="GO" id="GO:1901023">
    <property type="term" value="P:4-hydroxyphenylacetate catabolic process"/>
    <property type="evidence" value="ECO:0007669"/>
    <property type="project" value="InterPro"/>
</dbReference>
<evidence type="ECO:0000259" key="6">
    <source>
        <dbReference type="Pfam" id="PF00171"/>
    </source>
</evidence>
<dbReference type="EMBL" id="JACHHJ010000006">
    <property type="protein sequence ID" value="MBB6451299.1"/>
    <property type="molecule type" value="Genomic_DNA"/>
</dbReference>
<evidence type="ECO:0000256" key="3">
    <source>
        <dbReference type="ARBA" id="ARBA00023027"/>
    </source>
</evidence>
<dbReference type="PANTHER" id="PTHR43720:SF2">
    <property type="entry name" value="2-AMINOMUCONIC SEMIALDEHYDE DEHYDROGENASE"/>
    <property type="match status" value="1"/>
</dbReference>
<evidence type="ECO:0000256" key="1">
    <source>
        <dbReference type="ARBA" id="ARBA00009986"/>
    </source>
</evidence>
<feature type="domain" description="Aldehyde dehydrogenase" evidence="6">
    <location>
        <begin position="30"/>
        <end position="490"/>
    </location>
</feature>
<dbReference type="FunFam" id="3.40.605.10:FF:000007">
    <property type="entry name" value="NAD/NADP-dependent betaine aldehyde dehydrogenase"/>
    <property type="match status" value="1"/>
</dbReference>
<keyword evidence="2 5" id="KW-0560">Oxidoreductase</keyword>
<comment type="similarity">
    <text evidence="1 5">Belongs to the aldehyde dehydrogenase family.</text>
</comment>
<dbReference type="InterPro" id="IPR016160">
    <property type="entry name" value="Ald_DH_CS_CYS"/>
</dbReference>
<dbReference type="PROSITE" id="PS00070">
    <property type="entry name" value="ALDEHYDE_DEHYDR_CYS"/>
    <property type="match status" value="1"/>
</dbReference>
<comment type="caution">
    <text evidence="7">The sequence shown here is derived from an EMBL/GenBank/DDBJ whole genome shotgun (WGS) entry which is preliminary data.</text>
</comment>
<evidence type="ECO:0000256" key="4">
    <source>
        <dbReference type="PROSITE-ProRule" id="PRU10007"/>
    </source>
</evidence>
<protein>
    <submittedName>
        <fullName evidence="7">5-carboxymethyl-2-hydroxymuconic-semialdehyde dehydrogenase</fullName>
        <ecNumber evidence="7">1.2.1.60</ecNumber>
    </submittedName>
</protein>
<dbReference type="AlphaFoldDB" id="A0A841PRA0"/>
<dbReference type="FunFam" id="3.40.309.10:FF:000012">
    <property type="entry name" value="Betaine aldehyde dehydrogenase"/>
    <property type="match status" value="1"/>
</dbReference>
<dbReference type="InterPro" id="IPR011985">
    <property type="entry name" value="DH_HpaE"/>
</dbReference>
<dbReference type="InterPro" id="IPR016163">
    <property type="entry name" value="Ald_DH_C"/>
</dbReference>
<dbReference type="InterPro" id="IPR029510">
    <property type="entry name" value="Ald_DH_CS_GLU"/>
</dbReference>
<feature type="active site" evidence="4">
    <location>
        <position position="267"/>
    </location>
</feature>
<evidence type="ECO:0000313" key="7">
    <source>
        <dbReference type="EMBL" id="MBB6451299.1"/>
    </source>
</evidence>
<dbReference type="Gene3D" id="3.40.309.10">
    <property type="entry name" value="Aldehyde Dehydrogenase, Chain A, domain 2"/>
    <property type="match status" value="1"/>
</dbReference>
<dbReference type="InterPro" id="IPR016161">
    <property type="entry name" value="Ald_DH/histidinol_DH"/>
</dbReference>
<dbReference type="SUPFAM" id="SSF53720">
    <property type="entry name" value="ALDH-like"/>
    <property type="match status" value="1"/>
</dbReference>
<dbReference type="EC" id="1.2.1.60" evidence="7"/>
<sequence length="505" mass="55919">MSLQLKHISEAGKKTIEAITTIQQYINGGFVPSSTNETFENLSPYTNEPINQVASGSSDDIHQAVQAAKKAFKGEWGQMKLKERLGYIYKIADLIDEHIEEIAPLESYDTGLPIQQTKKMVARSAQNFRFYAEMVSTRLVGDVYPVDDEFLNYTIQKPVGVAGLITPWNAPFMLETWKIAPALATGNTVVLKPAEWSPLTANRLAEIIDKADLPDGVFNVVHGYGETAGAALVSHPDAPLISFTGETTTGSEIMKNGADALKRFSMELGGKSPIIVFDDADIDRALDACTWGIFSFNGERCTANSRLYVQESIAEEFVKRLQERVDNIKVGDPMDDKTEVGPLIHRNHCENVRGYLEIAKEEGADIYSGNIPSDLSRGNYIAPTLLLNANNEMRCVQEEIFGPVIAVMTFESEEEVVEKANDVRYGLAGYVWTKDIQRGHRVSQAIDSGMLWVNAQNVRDLRTPFGGAKHSGIGREGGYYAFEFYTEQQVIHVALGDHHIPQFGK</sequence>
<organism evidence="7 8">
    <name type="scientific">Geomicrobium halophilum</name>
    <dbReference type="NCBI Taxonomy" id="549000"/>
    <lineage>
        <taxon>Bacteria</taxon>
        <taxon>Bacillati</taxon>
        <taxon>Bacillota</taxon>
        <taxon>Bacilli</taxon>
        <taxon>Bacillales</taxon>
        <taxon>Geomicrobium</taxon>
    </lineage>
</organism>
<dbReference type="InterPro" id="IPR015590">
    <property type="entry name" value="Aldehyde_DH_dom"/>
</dbReference>
<evidence type="ECO:0000313" key="8">
    <source>
        <dbReference type="Proteomes" id="UP000568839"/>
    </source>
</evidence>
<dbReference type="GO" id="GO:0018480">
    <property type="term" value="F:5-carboxymethyl-2-hydroxymuconic-semialdehyde dehydrogenase activity"/>
    <property type="evidence" value="ECO:0007669"/>
    <property type="project" value="UniProtKB-EC"/>
</dbReference>
<name>A0A841PRA0_9BACL</name>
<dbReference type="CDD" id="cd07093">
    <property type="entry name" value="ALDH_F8_HMSADH"/>
    <property type="match status" value="1"/>
</dbReference>